<organism evidence="2">
    <name type="scientific">Rhizophora mucronata</name>
    <name type="common">Asiatic mangrove</name>
    <dbReference type="NCBI Taxonomy" id="61149"/>
    <lineage>
        <taxon>Eukaryota</taxon>
        <taxon>Viridiplantae</taxon>
        <taxon>Streptophyta</taxon>
        <taxon>Embryophyta</taxon>
        <taxon>Tracheophyta</taxon>
        <taxon>Spermatophyta</taxon>
        <taxon>Magnoliopsida</taxon>
        <taxon>eudicotyledons</taxon>
        <taxon>Gunneridae</taxon>
        <taxon>Pentapetalae</taxon>
        <taxon>rosids</taxon>
        <taxon>fabids</taxon>
        <taxon>Malpighiales</taxon>
        <taxon>Rhizophoraceae</taxon>
        <taxon>Rhizophora</taxon>
    </lineage>
</organism>
<evidence type="ECO:0000313" key="2">
    <source>
        <dbReference type="EMBL" id="MBW94606.1"/>
    </source>
</evidence>
<protein>
    <submittedName>
        <fullName evidence="2">Uncharacterized protein MANES_04G160500</fullName>
    </submittedName>
</protein>
<sequence>MAANAAWAAFAAVGTSFSISCLLPSCSPKTIVAALTAASTSIISSSLSPVLLSTMANNCCS</sequence>
<keyword evidence="1" id="KW-0732">Signal</keyword>
<dbReference type="EMBL" id="GGEC01014123">
    <property type="protein sequence ID" value="MBW94606.1"/>
    <property type="molecule type" value="Transcribed_RNA"/>
</dbReference>
<accession>A0A2P2JMA4</accession>
<feature type="chain" id="PRO_5015188595" evidence="1">
    <location>
        <begin position="17"/>
        <end position="61"/>
    </location>
</feature>
<proteinExistence type="predicted"/>
<dbReference type="AlphaFoldDB" id="A0A2P2JMA4"/>
<feature type="signal peptide" evidence="1">
    <location>
        <begin position="1"/>
        <end position="16"/>
    </location>
</feature>
<evidence type="ECO:0000256" key="1">
    <source>
        <dbReference type="SAM" id="SignalP"/>
    </source>
</evidence>
<name>A0A2P2JMA4_RHIMU</name>
<reference evidence="2" key="1">
    <citation type="submission" date="2018-02" db="EMBL/GenBank/DDBJ databases">
        <title>Rhizophora mucronata_Transcriptome.</title>
        <authorList>
            <person name="Meera S.P."/>
            <person name="Sreeshan A."/>
            <person name="Augustine A."/>
        </authorList>
    </citation>
    <scope>NUCLEOTIDE SEQUENCE</scope>
    <source>
        <tissue evidence="2">Leaf</tissue>
    </source>
</reference>